<keyword evidence="2" id="KW-1185">Reference proteome</keyword>
<gene>
    <name evidence="1" type="ORF">Vretifemale_4314</name>
</gene>
<evidence type="ECO:0000313" key="1">
    <source>
        <dbReference type="EMBL" id="GIL74387.1"/>
    </source>
</evidence>
<dbReference type="EMBL" id="BNCP01000006">
    <property type="protein sequence ID" value="GIL74387.1"/>
    <property type="molecule type" value="Genomic_DNA"/>
</dbReference>
<organism evidence="1 2">
    <name type="scientific">Volvox reticuliferus</name>
    <dbReference type="NCBI Taxonomy" id="1737510"/>
    <lineage>
        <taxon>Eukaryota</taxon>
        <taxon>Viridiplantae</taxon>
        <taxon>Chlorophyta</taxon>
        <taxon>core chlorophytes</taxon>
        <taxon>Chlorophyceae</taxon>
        <taxon>CS clade</taxon>
        <taxon>Chlamydomonadales</taxon>
        <taxon>Volvocaceae</taxon>
        <taxon>Volvox</taxon>
    </lineage>
</organism>
<dbReference type="AlphaFoldDB" id="A0A8J4D706"/>
<evidence type="ECO:0000313" key="2">
    <source>
        <dbReference type="Proteomes" id="UP000747110"/>
    </source>
</evidence>
<comment type="caution">
    <text evidence="1">The sequence shown here is derived from an EMBL/GenBank/DDBJ whole genome shotgun (WGS) entry which is preliminary data.</text>
</comment>
<dbReference type="OrthoDB" id="548577at2759"/>
<name>A0A8J4D706_9CHLO</name>
<sequence length="238" mass="25955">MSFKCEVQHHIPTALLLWRAVAVALQSGTHTAVAFSARRVAGGKGALITTLNRRANKRCIQQELPLSRYVHTPIHKPTHGRLPLPYPQERHGMAPAYGGGVSSRHAMSHWSALRSRLFPALRLAALPVAAACLATFAGVKGHPEQPRFVGLHSSRLPAREPFASTRAEIFDPVAPADVSTARQLLESRGFMHPGMQPGVTWGAIPASRCGPSPHPTTETHLPIEHLYAQSLRQQQLFP</sequence>
<reference evidence="1" key="1">
    <citation type="journal article" date="2021" name="Proc. Natl. Acad. Sci. U.S.A.">
        <title>Three genomes in the algal genus Volvox reveal the fate of a haploid sex-determining region after a transition to homothallism.</title>
        <authorList>
            <person name="Yamamoto K."/>
            <person name="Hamaji T."/>
            <person name="Kawai-Toyooka H."/>
            <person name="Matsuzaki R."/>
            <person name="Takahashi F."/>
            <person name="Nishimura Y."/>
            <person name="Kawachi M."/>
            <person name="Noguchi H."/>
            <person name="Minakuchi Y."/>
            <person name="Umen J.G."/>
            <person name="Toyoda A."/>
            <person name="Nozaki H."/>
        </authorList>
    </citation>
    <scope>NUCLEOTIDE SEQUENCE</scope>
    <source>
        <strain evidence="1">NIES-3786</strain>
    </source>
</reference>
<dbReference type="Proteomes" id="UP000747110">
    <property type="component" value="Unassembled WGS sequence"/>
</dbReference>
<proteinExistence type="predicted"/>
<accession>A0A8J4D706</accession>
<protein>
    <submittedName>
        <fullName evidence="1">Uncharacterized protein</fullName>
    </submittedName>
</protein>